<proteinExistence type="predicted"/>
<dbReference type="InterPro" id="IPR001878">
    <property type="entry name" value="Znf_CCHC"/>
</dbReference>
<keyword evidence="1" id="KW-0863">Zinc-finger</keyword>
<dbReference type="AlphaFoldDB" id="A0A1Y1Y6H2"/>
<evidence type="ECO:0000313" key="3">
    <source>
        <dbReference type="EMBL" id="ORX93630.1"/>
    </source>
</evidence>
<accession>A0A1Y1Y6H2</accession>
<dbReference type="OrthoDB" id="2175694at2759"/>
<dbReference type="PROSITE" id="PS50158">
    <property type="entry name" value="ZF_CCHC"/>
    <property type="match status" value="1"/>
</dbReference>
<dbReference type="STRING" id="1754190.A0A1Y1Y6H2"/>
<evidence type="ECO:0000313" key="4">
    <source>
        <dbReference type="Proteomes" id="UP000193920"/>
    </source>
</evidence>
<feature type="domain" description="CCHC-type" evidence="2">
    <location>
        <begin position="248"/>
        <end position="263"/>
    </location>
</feature>
<reference evidence="3 4" key="1">
    <citation type="submission" date="2016-08" db="EMBL/GenBank/DDBJ databases">
        <title>A Parts List for Fungal Cellulosomes Revealed by Comparative Genomics.</title>
        <authorList>
            <consortium name="DOE Joint Genome Institute"/>
            <person name="Haitjema C.H."/>
            <person name="Gilmore S.P."/>
            <person name="Henske J.K."/>
            <person name="Solomon K.V."/>
            <person name="De Groot R."/>
            <person name="Kuo A."/>
            <person name="Mondo S.J."/>
            <person name="Salamov A.A."/>
            <person name="Labutti K."/>
            <person name="Zhao Z."/>
            <person name="Chiniquy J."/>
            <person name="Barry K."/>
            <person name="Brewer H.M."/>
            <person name="Purvine S.O."/>
            <person name="Wright A.T."/>
            <person name="Boxma B."/>
            <person name="Van Alen T."/>
            <person name="Hackstein J.H."/>
            <person name="Baker S.E."/>
            <person name="Grigoriev I.V."/>
            <person name="O'Malley M.A."/>
        </authorList>
    </citation>
    <scope>NUCLEOTIDE SEQUENCE [LARGE SCALE GENOMIC DNA]</scope>
    <source>
        <strain evidence="3 4">G1</strain>
    </source>
</reference>
<organism evidence="3 4">
    <name type="scientific">Neocallimastix californiae</name>
    <dbReference type="NCBI Taxonomy" id="1754190"/>
    <lineage>
        <taxon>Eukaryota</taxon>
        <taxon>Fungi</taxon>
        <taxon>Fungi incertae sedis</taxon>
        <taxon>Chytridiomycota</taxon>
        <taxon>Chytridiomycota incertae sedis</taxon>
        <taxon>Neocallimastigomycetes</taxon>
        <taxon>Neocallimastigales</taxon>
        <taxon>Neocallimastigaceae</taxon>
        <taxon>Neocallimastix</taxon>
    </lineage>
</organism>
<dbReference type="GO" id="GO:0008270">
    <property type="term" value="F:zinc ion binding"/>
    <property type="evidence" value="ECO:0007669"/>
    <property type="project" value="UniProtKB-KW"/>
</dbReference>
<dbReference type="SUPFAM" id="SSF57756">
    <property type="entry name" value="Retrovirus zinc finger-like domains"/>
    <property type="match status" value="1"/>
</dbReference>
<dbReference type="Gene3D" id="4.10.60.10">
    <property type="entry name" value="Zinc finger, CCHC-type"/>
    <property type="match status" value="1"/>
</dbReference>
<dbReference type="EMBL" id="MCOG01000729">
    <property type="protein sequence ID" value="ORX93630.1"/>
    <property type="molecule type" value="Genomic_DNA"/>
</dbReference>
<keyword evidence="4" id="KW-1185">Reference proteome</keyword>
<evidence type="ECO:0000259" key="2">
    <source>
        <dbReference type="PROSITE" id="PS50158"/>
    </source>
</evidence>
<dbReference type="GO" id="GO:0003676">
    <property type="term" value="F:nucleic acid binding"/>
    <property type="evidence" value="ECO:0007669"/>
    <property type="project" value="InterPro"/>
</dbReference>
<keyword evidence="1" id="KW-0479">Metal-binding</keyword>
<gene>
    <name evidence="3" type="ORF">LY90DRAFT_520468</name>
</gene>
<comment type="caution">
    <text evidence="3">The sequence shown here is derived from an EMBL/GenBank/DDBJ whole genome shotgun (WGS) entry which is preliminary data.</text>
</comment>
<evidence type="ECO:0000256" key="1">
    <source>
        <dbReference type="PROSITE-ProRule" id="PRU00047"/>
    </source>
</evidence>
<keyword evidence="1" id="KW-0862">Zinc</keyword>
<protein>
    <recommendedName>
        <fullName evidence="2">CCHC-type domain-containing protein</fullName>
    </recommendedName>
</protein>
<dbReference type="Proteomes" id="UP000193920">
    <property type="component" value="Unassembled WGS sequence"/>
</dbReference>
<dbReference type="InterPro" id="IPR036875">
    <property type="entry name" value="Znf_CCHC_sf"/>
</dbReference>
<name>A0A1Y1Y6H2_9FUNG</name>
<sequence length="294" mass="34683">MKILELEELLPRLDEDARDVDIWAEEFTRLMKLAGINNPASIHTWATECVEGKLRGVLQDLVKVNEDEEEEFPSMKKIKEALEEAFEITPQDKCKRLQRLKIKRGESIKNFNWRYKKLYNNLPRLYQSFITVEDYTESISYRPFARAQVITQRCVDLEDAFEEAELAERAEERKETNETVMSTLYTRGVYSNFSQSNRTGKHPFRQFSANNYIEVNNPKRNMRSRTNDKLLNKNPKYETNNTYKRTYKCFRCNQEGHGVKQCPYSFKELAELEEKGQISKESLNSQMEEGKLPL</sequence>